<reference evidence="5" key="1">
    <citation type="journal article" date="2019" name="Int. J. Syst. Evol. Microbiol.">
        <title>The Global Catalogue of Microorganisms (GCM) 10K type strain sequencing project: providing services to taxonomists for standard genome sequencing and annotation.</title>
        <authorList>
            <consortium name="The Broad Institute Genomics Platform"/>
            <consortium name="The Broad Institute Genome Sequencing Center for Infectious Disease"/>
            <person name="Wu L."/>
            <person name="Ma J."/>
        </authorList>
    </citation>
    <scope>NUCLEOTIDE SEQUENCE [LARGE SCALE GENOMIC DNA]</scope>
    <source>
        <strain evidence="5">CGMCC 4.7241</strain>
    </source>
</reference>
<dbReference type="InterPro" id="IPR012341">
    <property type="entry name" value="6hp_glycosidase-like_sf"/>
</dbReference>
<evidence type="ECO:0000313" key="4">
    <source>
        <dbReference type="EMBL" id="MFC3766105.1"/>
    </source>
</evidence>
<dbReference type="GO" id="GO:0016787">
    <property type="term" value="F:hydrolase activity"/>
    <property type="evidence" value="ECO:0007669"/>
    <property type="project" value="UniProtKB-KW"/>
</dbReference>
<comment type="caution">
    <text evidence="4">The sequence shown here is derived from an EMBL/GenBank/DDBJ whole genome shotgun (WGS) entry which is preliminary data.</text>
</comment>
<evidence type="ECO:0000256" key="1">
    <source>
        <dbReference type="SAM" id="MobiDB-lite"/>
    </source>
</evidence>
<sequence length="1085" mass="118541">MTQHLEHDRTGTHGHGVDCCPGGSCSPSTSDVARRAFLALSALGGAGAYLTVRATAAHALGIDEKQLQEFTPTEPPTPTQFKQLAARGTPTTYTGEDLKYIGMPVGGVAAGRLYLGGDGKLWLWDVFTPVNVTASFFEGGAYRTPFQQQSPFKHGFALRTTTTDGTKTRSLDKDGFDDITFRGPYPLANVTYKEADVEVSLDAYSPFAPTKADDSSYPATVLAYTVKNTSTAPIDIALAGWSENPISLESRNEQPTILRAGTFQNGTARGVEFTTKPGEIGGDPRPEIVFEDFERDTHEGWTVEGDAFGTRPVTKDEVPDYFKRFGDLHVHGTRFVTSHAFWAGDAGFADSLVGKLISRPFTVERRYITAGVGGGHWAGQTCVNVVVDGEVVASAAGADAEPLATRVLDVHKYEGKTAHLELVDAHTGGWGHVNCDYIVFTDKPDVRPLDELHDHGTFALAALDSRATTHPSLAKAGTLDDIFDSAAAPTDVDASERTQTGAVRVKARLAPGQQTTVRFVVSWYYPRLREALYHWIKGPQPARNHYSTRFPAARAVVAEIGSRLGQLDKATRSWVKTWYDDSTLPHWFLERTFAPASTLATTTVFRFSDGRFYGEEGEYCCVGTCTHVWNYAQSVSRLFPELERTVRDLQDLGVALDENGAVGFRGEFWPGAVAHDGQAGILLRTYREHLMSPDDSFLRSVWPRAKKALELLVRDDATPDGGTPDGIVEGRQHNTLDQDWYGEIPWLGGLYVAALRAGAAMAGEYGDAADAARYTALAEKGSALISQKLWNSQYGYFEQLIDPAHASATNSNRGCFADQLFGELYARQLDLPRIFPADKTSSALSTIYRNNFQSDHEGYRESIDIHTGRWFAVQGEAGLLMCTWPYGGDDEASGAGDPVLVGYFNEVWTGQEYQVAAHLIHEGLVAEGLALTRAVYERYDAALRNPYNEIECSDHYARAMMSHAVYLAVCGYSYHGPRGRLGFAPKLTPEAFRAAFTVAEGWGSYSQRRVPTTQTGRLELRYGRLRLTELAFETARPAKKATVRLAGKSVGVADLAVDGTQVVVKLTAPVTLTAGQALEVMLDVR</sequence>
<feature type="region of interest" description="Disordered" evidence="1">
    <location>
        <begin position="1"/>
        <end position="21"/>
    </location>
</feature>
<dbReference type="SUPFAM" id="SSF48208">
    <property type="entry name" value="Six-hairpin glycosidases"/>
    <property type="match status" value="1"/>
</dbReference>
<feature type="compositionally biased region" description="Basic and acidic residues" evidence="1">
    <location>
        <begin position="1"/>
        <end position="11"/>
    </location>
</feature>
<gene>
    <name evidence="4" type="ORF">ACFOUW_35105</name>
</gene>
<dbReference type="InterPro" id="IPR024462">
    <property type="entry name" value="GH116_N"/>
</dbReference>
<dbReference type="RefSeq" id="WP_205120424.1">
    <property type="nucleotide sequence ID" value="NZ_JAFBCM010000001.1"/>
</dbReference>
<evidence type="ECO:0000259" key="3">
    <source>
        <dbReference type="Pfam" id="PF12215"/>
    </source>
</evidence>
<dbReference type="Pfam" id="PF04685">
    <property type="entry name" value="DUF608"/>
    <property type="match status" value="1"/>
</dbReference>
<dbReference type="EMBL" id="JBHRZH010000049">
    <property type="protein sequence ID" value="MFC3766105.1"/>
    <property type="molecule type" value="Genomic_DNA"/>
</dbReference>
<dbReference type="PROSITE" id="PS51318">
    <property type="entry name" value="TAT"/>
    <property type="match status" value="1"/>
</dbReference>
<dbReference type="InterPro" id="IPR006775">
    <property type="entry name" value="GH116_catalytic"/>
</dbReference>
<name>A0ABV7YPN9_9ACTN</name>
<dbReference type="Pfam" id="PF12215">
    <property type="entry name" value="Glyco_hydr_116N"/>
    <property type="match status" value="1"/>
</dbReference>
<dbReference type="Gene3D" id="1.50.10.10">
    <property type="match status" value="1"/>
</dbReference>
<accession>A0ABV7YPN9</accession>
<protein>
    <submittedName>
        <fullName evidence="4">GH116 family glycosyl hydrolase</fullName>
    </submittedName>
</protein>
<keyword evidence="5" id="KW-1185">Reference proteome</keyword>
<evidence type="ECO:0000259" key="2">
    <source>
        <dbReference type="Pfam" id="PF04685"/>
    </source>
</evidence>
<dbReference type="PANTHER" id="PTHR12654:SF0">
    <property type="entry name" value="NON-LYSOSOMAL GLUCOSYLCERAMIDASE"/>
    <property type="match status" value="1"/>
</dbReference>
<feature type="domain" description="Glycosyl-hydrolase family 116 catalytic region" evidence="2">
    <location>
        <begin position="676"/>
        <end position="958"/>
    </location>
</feature>
<evidence type="ECO:0000313" key="5">
    <source>
        <dbReference type="Proteomes" id="UP001595699"/>
    </source>
</evidence>
<proteinExistence type="predicted"/>
<organism evidence="4 5">
    <name type="scientific">Tenggerimyces flavus</name>
    <dbReference type="NCBI Taxonomy" id="1708749"/>
    <lineage>
        <taxon>Bacteria</taxon>
        <taxon>Bacillati</taxon>
        <taxon>Actinomycetota</taxon>
        <taxon>Actinomycetes</taxon>
        <taxon>Propionibacteriales</taxon>
        <taxon>Nocardioidaceae</taxon>
        <taxon>Tenggerimyces</taxon>
    </lineage>
</organism>
<dbReference type="Proteomes" id="UP001595699">
    <property type="component" value="Unassembled WGS sequence"/>
</dbReference>
<dbReference type="InterPro" id="IPR006311">
    <property type="entry name" value="TAT_signal"/>
</dbReference>
<dbReference type="PANTHER" id="PTHR12654">
    <property type="entry name" value="BILE ACID BETA-GLUCOSIDASE-RELATED"/>
    <property type="match status" value="1"/>
</dbReference>
<dbReference type="InterPro" id="IPR008928">
    <property type="entry name" value="6-hairpin_glycosidase_sf"/>
</dbReference>
<feature type="domain" description="Glycosyl-hydrolase family 116 N-terminal" evidence="3">
    <location>
        <begin position="102"/>
        <end position="274"/>
    </location>
</feature>
<keyword evidence="4" id="KW-0378">Hydrolase</keyword>
<dbReference type="InterPro" id="IPR052566">
    <property type="entry name" value="Non-lysos_glucosylceramidase"/>
</dbReference>